<proteinExistence type="predicted"/>
<reference evidence="1" key="1">
    <citation type="submission" date="2023-03" db="EMBL/GenBank/DDBJ databases">
        <title>Chromosome-level genomes of two armyworms, Mythimna separata and Mythimna loreyi, provide insights into the biosynthesis and reception of sex pheromones.</title>
        <authorList>
            <person name="Zhao H."/>
        </authorList>
    </citation>
    <scope>NUCLEOTIDE SEQUENCE</scope>
    <source>
        <strain evidence="1">BeijingLab</strain>
    </source>
</reference>
<evidence type="ECO:0000313" key="1">
    <source>
        <dbReference type="EMBL" id="KAJ8714018.1"/>
    </source>
</evidence>
<name>A0ACC2QCC8_9NEOP</name>
<gene>
    <name evidence="1" type="ORF">PYW08_007638</name>
</gene>
<keyword evidence="2" id="KW-1185">Reference proteome</keyword>
<organism evidence="1 2">
    <name type="scientific">Mythimna loreyi</name>
    <dbReference type="NCBI Taxonomy" id="667449"/>
    <lineage>
        <taxon>Eukaryota</taxon>
        <taxon>Metazoa</taxon>
        <taxon>Ecdysozoa</taxon>
        <taxon>Arthropoda</taxon>
        <taxon>Hexapoda</taxon>
        <taxon>Insecta</taxon>
        <taxon>Pterygota</taxon>
        <taxon>Neoptera</taxon>
        <taxon>Endopterygota</taxon>
        <taxon>Lepidoptera</taxon>
        <taxon>Glossata</taxon>
        <taxon>Ditrysia</taxon>
        <taxon>Noctuoidea</taxon>
        <taxon>Noctuidae</taxon>
        <taxon>Noctuinae</taxon>
        <taxon>Hadenini</taxon>
        <taxon>Mythimna</taxon>
    </lineage>
</organism>
<evidence type="ECO:0000313" key="2">
    <source>
        <dbReference type="Proteomes" id="UP001231649"/>
    </source>
</evidence>
<dbReference type="Proteomes" id="UP001231649">
    <property type="component" value="Chromosome 20"/>
</dbReference>
<accession>A0ACC2QCC8</accession>
<sequence length="137" mass="16482">MDLIKSSLLWMIVFMLRNPEEIPSVCQTSSAVSYLHFERLNNLIEEGMRLFSEVHYGERHLRYQYVRVQRDLHFERLNNLIEEGMRLFGEVHYGEHFLVYNYLPGKARAQEKVAKNREEMFAFYQTMIDDNRETLIS</sequence>
<protein>
    <submittedName>
        <fullName evidence="1">Uncharacterized protein</fullName>
    </submittedName>
</protein>
<comment type="caution">
    <text evidence="1">The sequence shown here is derived from an EMBL/GenBank/DDBJ whole genome shotgun (WGS) entry which is preliminary data.</text>
</comment>
<dbReference type="EMBL" id="CM056796">
    <property type="protein sequence ID" value="KAJ8714018.1"/>
    <property type="molecule type" value="Genomic_DNA"/>
</dbReference>